<dbReference type="AlphaFoldDB" id="A0A9P4MGX4"/>
<evidence type="ECO:0000256" key="1">
    <source>
        <dbReference type="SAM" id="MobiDB-lite"/>
    </source>
</evidence>
<reference evidence="3" key="1">
    <citation type="journal article" date="2020" name="Stud. Mycol.">
        <title>101 Dothideomycetes genomes: a test case for predicting lifestyles and emergence of pathogens.</title>
        <authorList>
            <person name="Haridas S."/>
            <person name="Albert R."/>
            <person name="Binder M."/>
            <person name="Bloem J."/>
            <person name="Labutti K."/>
            <person name="Salamov A."/>
            <person name="Andreopoulos B."/>
            <person name="Baker S."/>
            <person name="Barry K."/>
            <person name="Bills G."/>
            <person name="Bluhm B."/>
            <person name="Cannon C."/>
            <person name="Castanera R."/>
            <person name="Culley D."/>
            <person name="Daum C."/>
            <person name="Ezra D."/>
            <person name="Gonzalez J."/>
            <person name="Henrissat B."/>
            <person name="Kuo A."/>
            <person name="Liang C."/>
            <person name="Lipzen A."/>
            <person name="Lutzoni F."/>
            <person name="Magnuson J."/>
            <person name="Mondo S."/>
            <person name="Nolan M."/>
            <person name="Ohm R."/>
            <person name="Pangilinan J."/>
            <person name="Park H.-J."/>
            <person name="Ramirez L."/>
            <person name="Alfaro M."/>
            <person name="Sun H."/>
            <person name="Tritt A."/>
            <person name="Yoshinaga Y."/>
            <person name="Zwiers L.-H."/>
            <person name="Turgeon B."/>
            <person name="Goodwin S."/>
            <person name="Spatafora J."/>
            <person name="Crous P."/>
            <person name="Grigoriev I."/>
        </authorList>
    </citation>
    <scope>NUCLEOTIDE SEQUENCE</scope>
    <source>
        <strain evidence="3">CBS 260.36</strain>
    </source>
</reference>
<evidence type="ECO:0000313" key="4">
    <source>
        <dbReference type="Proteomes" id="UP000799439"/>
    </source>
</evidence>
<keyword evidence="4" id="KW-1185">Reference proteome</keyword>
<dbReference type="Proteomes" id="UP000799439">
    <property type="component" value="Unassembled WGS sequence"/>
</dbReference>
<feature type="compositionally biased region" description="Low complexity" evidence="1">
    <location>
        <begin position="151"/>
        <end position="160"/>
    </location>
</feature>
<evidence type="ECO:0000259" key="2">
    <source>
        <dbReference type="Pfam" id="PF13924"/>
    </source>
</evidence>
<dbReference type="InterPro" id="IPR024311">
    <property type="entry name" value="Lipocalin-like"/>
</dbReference>
<feature type="compositionally biased region" description="Pro residues" evidence="1">
    <location>
        <begin position="177"/>
        <end position="187"/>
    </location>
</feature>
<accession>A0A9P4MGX4</accession>
<evidence type="ECO:0000313" key="3">
    <source>
        <dbReference type="EMBL" id="KAF2152637.1"/>
    </source>
</evidence>
<feature type="compositionally biased region" description="Basic residues" evidence="1">
    <location>
        <begin position="161"/>
        <end position="176"/>
    </location>
</feature>
<protein>
    <recommendedName>
        <fullName evidence="2">Lipocalin-like domain-containing protein</fullName>
    </recommendedName>
</protein>
<dbReference type="Pfam" id="PF13924">
    <property type="entry name" value="Lipocalin_5"/>
    <property type="match status" value="1"/>
</dbReference>
<feature type="region of interest" description="Disordered" evidence="1">
    <location>
        <begin position="113"/>
        <end position="207"/>
    </location>
</feature>
<comment type="caution">
    <text evidence="3">The sequence shown here is derived from an EMBL/GenBank/DDBJ whole genome shotgun (WGS) entry which is preliminary data.</text>
</comment>
<proteinExistence type="predicted"/>
<dbReference type="OrthoDB" id="3904217at2759"/>
<organism evidence="3 4">
    <name type="scientific">Myriangium duriaei CBS 260.36</name>
    <dbReference type="NCBI Taxonomy" id="1168546"/>
    <lineage>
        <taxon>Eukaryota</taxon>
        <taxon>Fungi</taxon>
        <taxon>Dikarya</taxon>
        <taxon>Ascomycota</taxon>
        <taxon>Pezizomycotina</taxon>
        <taxon>Dothideomycetes</taxon>
        <taxon>Dothideomycetidae</taxon>
        <taxon>Myriangiales</taxon>
        <taxon>Myriangiaceae</taxon>
        <taxon>Myriangium</taxon>
    </lineage>
</organism>
<sequence length="405" mass="44806">MATCSHNLAAPHGTDDALFATLLLHAHSAKKRAFDDPIGSMQHGSDGRERTVTCRAGLAIPYDPPPDGQSLAFSPCRPLDLAQPVAISNDGKEMLLGPQPIMPRQSPRFLEVPKALPHRRSRSRPRDLDTPGHRTRSRTRNAPDSPTHGLSFKSTSPTRSSSRKRSNGLSYRKHSRSPPPVRPVRSPPPRRDIQPTCVIPPPKASPEMKEDLNGDFYTLAPSRSPSPEPFVPLRERLVGAWRLESYIAYPTATSPIQRPTFPMTKAVTGLIMYTPDGYMSAQMLIPGQSPFVKGGGDDAQWAEASKRCFAYAGPYYISDEGRGREEILRHTFQICSLPGWVGDVQVRTWKFEEDGKVLVLGSEEPTEIRGDHRIPVLKWRRCMNNCNKAPPPPVPQIKVSGPGEP</sequence>
<dbReference type="EMBL" id="ML996086">
    <property type="protein sequence ID" value="KAF2152637.1"/>
    <property type="molecule type" value="Genomic_DNA"/>
</dbReference>
<name>A0A9P4MGX4_9PEZI</name>
<gene>
    <name evidence="3" type="ORF">K461DRAFT_306724</name>
</gene>
<feature type="domain" description="Lipocalin-like" evidence="2">
    <location>
        <begin position="238"/>
        <end position="382"/>
    </location>
</feature>